<evidence type="ECO:0000256" key="1">
    <source>
        <dbReference type="ARBA" id="ARBA00023002"/>
    </source>
</evidence>
<dbReference type="InterPro" id="IPR016161">
    <property type="entry name" value="Ald_DH/histidinol_DH"/>
</dbReference>
<proteinExistence type="predicted"/>
<dbReference type="Gene3D" id="3.40.605.10">
    <property type="entry name" value="Aldehyde Dehydrogenase, Chain A, domain 1"/>
    <property type="match status" value="1"/>
</dbReference>
<name>A0A6G3U8I0_9ACTN</name>
<protein>
    <submittedName>
        <fullName evidence="2">Aldehyde dehydrogenase (NADP(+))</fullName>
    </submittedName>
</protein>
<keyword evidence="1" id="KW-0560">Oxidoreductase</keyword>
<dbReference type="InterPro" id="IPR016162">
    <property type="entry name" value="Ald_DH_N"/>
</dbReference>
<feature type="non-terminal residue" evidence="2">
    <location>
        <position position="1"/>
    </location>
</feature>
<evidence type="ECO:0000313" key="2">
    <source>
        <dbReference type="EMBL" id="NEC82664.1"/>
    </source>
</evidence>
<dbReference type="GO" id="GO:0016491">
    <property type="term" value="F:oxidoreductase activity"/>
    <property type="evidence" value="ECO:0007669"/>
    <property type="project" value="UniProtKB-KW"/>
</dbReference>
<comment type="caution">
    <text evidence="2">The sequence shown here is derived from an EMBL/GenBank/DDBJ whole genome shotgun (WGS) entry which is preliminary data.</text>
</comment>
<reference evidence="2" key="1">
    <citation type="submission" date="2020-01" db="EMBL/GenBank/DDBJ databases">
        <title>Insect and environment-associated Actinomycetes.</title>
        <authorList>
            <person name="Currrie C."/>
            <person name="Chevrette M."/>
            <person name="Carlson C."/>
            <person name="Stubbendieck R."/>
            <person name="Wendt-Pienkowski E."/>
        </authorList>
    </citation>
    <scope>NUCLEOTIDE SEQUENCE</scope>
    <source>
        <strain evidence="2">SID7958</strain>
    </source>
</reference>
<organism evidence="2">
    <name type="scientific">Streptomyces sp. SID7958</name>
    <dbReference type="NCBI Taxonomy" id="2706093"/>
    <lineage>
        <taxon>Bacteria</taxon>
        <taxon>Bacillati</taxon>
        <taxon>Actinomycetota</taxon>
        <taxon>Actinomycetes</taxon>
        <taxon>Kitasatosporales</taxon>
        <taxon>Streptomycetaceae</taxon>
        <taxon>Streptomyces</taxon>
    </lineage>
</organism>
<dbReference type="AlphaFoldDB" id="A0A6G3U8I0"/>
<accession>A0A6G3U8I0</accession>
<dbReference type="EMBL" id="JAAGMU010001332">
    <property type="protein sequence ID" value="NEC82664.1"/>
    <property type="molecule type" value="Genomic_DNA"/>
</dbReference>
<gene>
    <name evidence="2" type="ORF">G3I38_26365</name>
</gene>
<sequence length="130" mass="13557">ALLAEYDGPDELRSLLGGLQPSLAAAVASAGAGDPDVPWLVELLSGTAGRVVVDGWPTGVVTSWAQQHGGPWPATSRPEATSVGAAALDRFTRPVAFQGVPPAALPEALRDDNPWRLPRRIDGVQEEDVS</sequence>
<dbReference type="SUPFAM" id="SSF53720">
    <property type="entry name" value="ALDH-like"/>
    <property type="match status" value="1"/>
</dbReference>